<evidence type="ECO:0000259" key="3">
    <source>
        <dbReference type="PROSITE" id="PS51371"/>
    </source>
</evidence>
<name>A0A0A7GDF0_GEOAI</name>
<sequence>MMELPVMLRVRDVMNEDVTKVEKNEDVLSAMNKMIEKGVKCAVVVDDSGKEIGLITEGTVVRKVLMDRKDPAEVRVGEIMSTPLKTIPADMSLRDAMIKFVSDNVKQLYVEDNGKIVGIITEHRILKALTEIIVTLLSI</sequence>
<evidence type="ECO:0000256" key="1">
    <source>
        <dbReference type="ARBA" id="ARBA00023122"/>
    </source>
</evidence>
<evidence type="ECO:0000256" key="2">
    <source>
        <dbReference type="PROSITE-ProRule" id="PRU00703"/>
    </source>
</evidence>
<dbReference type="KEGG" id="gac:GACE_0778"/>
<feature type="domain" description="CBS" evidence="3">
    <location>
        <begin position="80"/>
        <end position="136"/>
    </location>
</feature>
<dbReference type="CDD" id="cd02205">
    <property type="entry name" value="CBS_pair_SF"/>
    <property type="match status" value="1"/>
</dbReference>
<dbReference type="Gene3D" id="3.10.580.10">
    <property type="entry name" value="CBS-domain"/>
    <property type="match status" value="1"/>
</dbReference>
<dbReference type="InterPro" id="IPR051257">
    <property type="entry name" value="Diverse_CBS-Domain"/>
</dbReference>
<dbReference type="AlphaFoldDB" id="A0A0A7GDF0"/>
<dbReference type="SMART" id="SM00116">
    <property type="entry name" value="CBS"/>
    <property type="match status" value="2"/>
</dbReference>
<protein>
    <submittedName>
        <fullName evidence="4">Signal-transduction protein with CBS domain</fullName>
    </submittedName>
</protein>
<dbReference type="SUPFAM" id="SSF54631">
    <property type="entry name" value="CBS-domain pair"/>
    <property type="match status" value="1"/>
</dbReference>
<keyword evidence="1 2" id="KW-0129">CBS domain</keyword>
<dbReference type="STRING" id="565033.GACE_0778"/>
<reference evidence="4 5" key="1">
    <citation type="journal article" date="2015" name="Appl. Environ. Microbiol.">
        <title>The Geoglobus acetivorans genome: Fe(III) reduction, acetate utilization, autotrophic growth, and degradation of aromatic compounds in a hyperthermophilic archaeon.</title>
        <authorList>
            <person name="Mardanov A.V."/>
            <person name="Slododkina G.B."/>
            <person name="Slobodkin A.I."/>
            <person name="Beletsky A.V."/>
            <person name="Gavrilov S.N."/>
            <person name="Kublanov I.V."/>
            <person name="Bonch-Osmolovskaya E.A."/>
            <person name="Skryabin K.G."/>
            <person name="Ravin N.V."/>
        </authorList>
    </citation>
    <scope>NUCLEOTIDE SEQUENCE [LARGE SCALE GENOMIC DNA]</scope>
    <source>
        <strain evidence="4 5">SBH6</strain>
    </source>
</reference>
<dbReference type="PANTHER" id="PTHR43080">
    <property type="entry name" value="CBS DOMAIN-CONTAINING PROTEIN CBSX3, MITOCHONDRIAL"/>
    <property type="match status" value="1"/>
</dbReference>
<dbReference type="Pfam" id="PF00571">
    <property type="entry name" value="CBS"/>
    <property type="match status" value="2"/>
</dbReference>
<dbReference type="PROSITE" id="PS51371">
    <property type="entry name" value="CBS"/>
    <property type="match status" value="2"/>
</dbReference>
<dbReference type="InterPro" id="IPR046342">
    <property type="entry name" value="CBS_dom_sf"/>
</dbReference>
<gene>
    <name evidence="4" type="ORF">GACE_0778</name>
</gene>
<dbReference type="Proteomes" id="UP000030624">
    <property type="component" value="Chromosome"/>
</dbReference>
<evidence type="ECO:0000313" key="4">
    <source>
        <dbReference type="EMBL" id="AIY89828.1"/>
    </source>
</evidence>
<proteinExistence type="predicted"/>
<organism evidence="4 5">
    <name type="scientific">Geoglobus acetivorans</name>
    <dbReference type="NCBI Taxonomy" id="565033"/>
    <lineage>
        <taxon>Archaea</taxon>
        <taxon>Methanobacteriati</taxon>
        <taxon>Methanobacteriota</taxon>
        <taxon>Archaeoglobi</taxon>
        <taxon>Archaeoglobales</taxon>
        <taxon>Archaeoglobaceae</taxon>
        <taxon>Geoglobus</taxon>
    </lineage>
</organism>
<dbReference type="PANTHER" id="PTHR43080:SF2">
    <property type="entry name" value="CBS DOMAIN-CONTAINING PROTEIN"/>
    <property type="match status" value="1"/>
</dbReference>
<dbReference type="InterPro" id="IPR000644">
    <property type="entry name" value="CBS_dom"/>
</dbReference>
<evidence type="ECO:0000313" key="5">
    <source>
        <dbReference type="Proteomes" id="UP000030624"/>
    </source>
</evidence>
<accession>A0A0A7GDF0</accession>
<dbReference type="EMBL" id="CP009552">
    <property type="protein sequence ID" value="AIY89828.1"/>
    <property type="molecule type" value="Genomic_DNA"/>
</dbReference>
<dbReference type="eggNOG" id="arCOG00606">
    <property type="taxonomic scope" value="Archaea"/>
</dbReference>
<dbReference type="HOGENOM" id="CLU_040681_12_2_2"/>
<feature type="domain" description="CBS" evidence="3">
    <location>
        <begin position="14"/>
        <end position="71"/>
    </location>
</feature>